<evidence type="ECO:0000313" key="3">
    <source>
        <dbReference type="EMBL" id="OPC81911.1"/>
    </source>
</evidence>
<feature type="compositionally biased region" description="Low complexity" evidence="1">
    <location>
        <begin position="22"/>
        <end position="44"/>
    </location>
</feature>
<keyword evidence="2" id="KW-1133">Transmembrane helix</keyword>
<evidence type="ECO:0008006" key="5">
    <source>
        <dbReference type="Google" id="ProtNLM"/>
    </source>
</evidence>
<evidence type="ECO:0000313" key="4">
    <source>
        <dbReference type="Proteomes" id="UP000190037"/>
    </source>
</evidence>
<comment type="caution">
    <text evidence="3">The sequence shown here is derived from an EMBL/GenBank/DDBJ whole genome shotgun (WGS) entry which is preliminary data.</text>
</comment>
<sequence length="327" mass="34333">MSGGWQQQPQQPGPHGGGYGSPGQYPQHPGYPPGQQGFPQQQGYAPLRPGYPPQGGYGPPGQPYGPQGPQRGGNRPVLWIAVVLVLIAAGVGGFLFLKKDDDSKDTAKSGPQSSGGPVAPGASGGGKSAGPGGQSAAPLQRPMVFPAAPPADAGPGFNATNDGKSWPKACEMLSDAQIGKVIKGATVKTRKPDTTVSVKYDFPGAADNQCNFDLAVPDPNNPKYPSYAKIELTLHEVSTPVIAKGHYGDTKKNRARKPFGEFEELGTKLGTDDAFRDDSYIYFYKGSYFVELYVHSGLTGPGGARLPDDDGVKQYGPTLIGYLVARM</sequence>
<reference evidence="3 4" key="1">
    <citation type="submission" date="2017-03" db="EMBL/GenBank/DDBJ databases">
        <title>Draft genome sequence of Streptomyces scabrisporus NF3, endophyte isolated from Amphipterygium adstringens.</title>
        <authorList>
            <person name="Vazquez M."/>
            <person name="Ceapa C.D."/>
            <person name="Rodriguez Luna D."/>
            <person name="Sanchez Esquivel S."/>
        </authorList>
    </citation>
    <scope>NUCLEOTIDE SEQUENCE [LARGE SCALE GENOMIC DNA]</scope>
    <source>
        <strain evidence="3 4">NF3</strain>
    </source>
</reference>
<name>A0A1T3NZ10_9ACTN</name>
<keyword evidence="4" id="KW-1185">Reference proteome</keyword>
<feature type="compositionally biased region" description="Low complexity" evidence="1">
    <location>
        <begin position="108"/>
        <end position="121"/>
    </location>
</feature>
<feature type="transmembrane region" description="Helical" evidence="2">
    <location>
        <begin position="77"/>
        <end position="97"/>
    </location>
</feature>
<dbReference type="STRING" id="159449.B4N89_14055"/>
<protein>
    <recommendedName>
        <fullName evidence="5">DUF3558 domain-containing protein</fullName>
    </recommendedName>
</protein>
<feature type="region of interest" description="Disordered" evidence="1">
    <location>
        <begin position="1"/>
        <end position="70"/>
    </location>
</feature>
<accession>A0A1T3NZ10</accession>
<gene>
    <name evidence="3" type="ORF">B4N89_14055</name>
</gene>
<dbReference type="EMBL" id="MWQN01000001">
    <property type="protein sequence ID" value="OPC81911.1"/>
    <property type="molecule type" value="Genomic_DNA"/>
</dbReference>
<feature type="compositionally biased region" description="Low complexity" evidence="1">
    <location>
        <begin position="1"/>
        <end position="10"/>
    </location>
</feature>
<keyword evidence="2" id="KW-0812">Transmembrane</keyword>
<dbReference type="AlphaFoldDB" id="A0A1T3NZ10"/>
<proteinExistence type="predicted"/>
<dbReference type="RefSeq" id="WP_143657956.1">
    <property type="nucleotide sequence ID" value="NZ_MWQN01000001.1"/>
</dbReference>
<keyword evidence="2" id="KW-0472">Membrane</keyword>
<evidence type="ECO:0000256" key="2">
    <source>
        <dbReference type="SAM" id="Phobius"/>
    </source>
</evidence>
<dbReference type="OrthoDB" id="4183777at2"/>
<feature type="compositionally biased region" description="Gly residues" evidence="1">
    <location>
        <begin position="122"/>
        <end position="133"/>
    </location>
</feature>
<organism evidence="3 4">
    <name type="scientific">Embleya scabrispora</name>
    <dbReference type="NCBI Taxonomy" id="159449"/>
    <lineage>
        <taxon>Bacteria</taxon>
        <taxon>Bacillati</taxon>
        <taxon>Actinomycetota</taxon>
        <taxon>Actinomycetes</taxon>
        <taxon>Kitasatosporales</taxon>
        <taxon>Streptomycetaceae</taxon>
        <taxon>Embleya</taxon>
    </lineage>
</organism>
<evidence type="ECO:0000256" key="1">
    <source>
        <dbReference type="SAM" id="MobiDB-lite"/>
    </source>
</evidence>
<dbReference type="Proteomes" id="UP000190037">
    <property type="component" value="Unassembled WGS sequence"/>
</dbReference>
<feature type="region of interest" description="Disordered" evidence="1">
    <location>
        <begin position="100"/>
        <end position="146"/>
    </location>
</feature>